<accession>A0A835EZX2</accession>
<keyword evidence="9 11" id="KW-0472">Membrane</keyword>
<keyword evidence="5" id="KW-0256">Endoplasmic reticulum</keyword>
<protein>
    <submittedName>
        <fullName evidence="12">Uncharacterized protein</fullName>
    </submittedName>
</protein>
<evidence type="ECO:0000256" key="11">
    <source>
        <dbReference type="SAM" id="Phobius"/>
    </source>
</evidence>
<dbReference type="PANTHER" id="PTHR13509">
    <property type="entry name" value="SEC61 SUBUNIT BETA"/>
    <property type="match status" value="1"/>
</dbReference>
<dbReference type="Pfam" id="PF03911">
    <property type="entry name" value="Sec61_beta"/>
    <property type="match status" value="1"/>
</dbReference>
<dbReference type="GO" id="GO:0006886">
    <property type="term" value="P:intracellular protein transport"/>
    <property type="evidence" value="ECO:0007669"/>
    <property type="project" value="InterPro"/>
</dbReference>
<evidence type="ECO:0000256" key="3">
    <source>
        <dbReference type="ARBA" id="ARBA00022448"/>
    </source>
</evidence>
<feature type="transmembrane region" description="Helical" evidence="11">
    <location>
        <begin position="37"/>
        <end position="56"/>
    </location>
</feature>
<organism evidence="12 13">
    <name type="scientific">Digitaria exilis</name>
    <dbReference type="NCBI Taxonomy" id="1010633"/>
    <lineage>
        <taxon>Eukaryota</taxon>
        <taxon>Viridiplantae</taxon>
        <taxon>Streptophyta</taxon>
        <taxon>Embryophyta</taxon>
        <taxon>Tracheophyta</taxon>
        <taxon>Spermatophyta</taxon>
        <taxon>Magnoliopsida</taxon>
        <taxon>Liliopsida</taxon>
        <taxon>Poales</taxon>
        <taxon>Poaceae</taxon>
        <taxon>PACMAD clade</taxon>
        <taxon>Panicoideae</taxon>
        <taxon>Panicodae</taxon>
        <taxon>Paniceae</taxon>
        <taxon>Anthephorinae</taxon>
        <taxon>Digitaria</taxon>
    </lineage>
</organism>
<comment type="similarity">
    <text evidence="2">Belongs to the SEC61-beta family.</text>
</comment>
<keyword evidence="6" id="KW-0653">Protein transport</keyword>
<evidence type="ECO:0000256" key="5">
    <source>
        <dbReference type="ARBA" id="ARBA00022824"/>
    </source>
</evidence>
<keyword evidence="13" id="KW-1185">Reference proteome</keyword>
<feature type="region of interest" description="Disordered" evidence="10">
    <location>
        <begin position="1"/>
        <end position="20"/>
    </location>
</feature>
<evidence type="ECO:0000256" key="7">
    <source>
        <dbReference type="ARBA" id="ARBA00022989"/>
    </source>
</evidence>
<feature type="region of interest" description="Disordered" evidence="10">
    <location>
        <begin position="67"/>
        <end position="95"/>
    </location>
</feature>
<dbReference type="InterPro" id="IPR016482">
    <property type="entry name" value="SecG/Sec61-beta/Sbh"/>
</dbReference>
<evidence type="ECO:0000313" key="12">
    <source>
        <dbReference type="EMBL" id="KAF8724047.1"/>
    </source>
</evidence>
<sequence length="95" mass="9787">MATAAAAAPPAPKSSSGGGNTLCFCTDEAPALRLSPTMVLVMSLCFIGFFTALHGFGKIYNSRWRPPASAPCSSGLCSDSEKSTSSTSFVYSSHS</sequence>
<dbReference type="OrthoDB" id="5401193at2759"/>
<comment type="subcellular location">
    <subcellularLocation>
        <location evidence="1">Endoplasmic reticulum membrane</location>
        <topology evidence="1">Single-pass membrane protein</topology>
    </subcellularLocation>
</comment>
<evidence type="ECO:0000256" key="2">
    <source>
        <dbReference type="ARBA" id="ARBA00006103"/>
    </source>
</evidence>
<evidence type="ECO:0000256" key="6">
    <source>
        <dbReference type="ARBA" id="ARBA00022927"/>
    </source>
</evidence>
<keyword evidence="7 11" id="KW-1133">Transmembrane helix</keyword>
<feature type="compositionally biased region" description="Low complexity" evidence="10">
    <location>
        <begin position="83"/>
        <end position="95"/>
    </location>
</feature>
<evidence type="ECO:0000256" key="10">
    <source>
        <dbReference type="SAM" id="MobiDB-lite"/>
    </source>
</evidence>
<evidence type="ECO:0000256" key="9">
    <source>
        <dbReference type="ARBA" id="ARBA00023136"/>
    </source>
</evidence>
<dbReference type="AlphaFoldDB" id="A0A835EZX2"/>
<dbReference type="GO" id="GO:0005784">
    <property type="term" value="C:Sec61 translocon complex"/>
    <property type="evidence" value="ECO:0007669"/>
    <property type="project" value="InterPro"/>
</dbReference>
<comment type="caution">
    <text evidence="12">The sequence shown here is derived from an EMBL/GenBank/DDBJ whole genome shotgun (WGS) entry which is preliminary data.</text>
</comment>
<evidence type="ECO:0000256" key="4">
    <source>
        <dbReference type="ARBA" id="ARBA00022692"/>
    </source>
</evidence>
<evidence type="ECO:0000256" key="8">
    <source>
        <dbReference type="ARBA" id="ARBA00023010"/>
    </source>
</evidence>
<evidence type="ECO:0000256" key="1">
    <source>
        <dbReference type="ARBA" id="ARBA00004389"/>
    </source>
</evidence>
<dbReference type="EMBL" id="JACEFO010001663">
    <property type="protein sequence ID" value="KAF8724047.1"/>
    <property type="molecule type" value="Genomic_DNA"/>
</dbReference>
<gene>
    <name evidence="12" type="ORF">HU200_021057</name>
</gene>
<dbReference type="Proteomes" id="UP000636709">
    <property type="component" value="Unassembled WGS sequence"/>
</dbReference>
<keyword evidence="8" id="KW-0811">Translocation</keyword>
<dbReference type="InterPro" id="IPR030671">
    <property type="entry name" value="Sec61-beta/Sbh"/>
</dbReference>
<keyword evidence="3" id="KW-0813">Transport</keyword>
<evidence type="ECO:0000313" key="13">
    <source>
        <dbReference type="Proteomes" id="UP000636709"/>
    </source>
</evidence>
<proteinExistence type="inferred from homology"/>
<keyword evidence="4 11" id="KW-0812">Transmembrane</keyword>
<reference evidence="12" key="1">
    <citation type="submission" date="2020-07" db="EMBL/GenBank/DDBJ databases">
        <title>Genome sequence and genetic diversity analysis of an under-domesticated orphan crop, white fonio (Digitaria exilis).</title>
        <authorList>
            <person name="Bennetzen J.L."/>
            <person name="Chen S."/>
            <person name="Ma X."/>
            <person name="Wang X."/>
            <person name="Yssel A.E.J."/>
            <person name="Chaluvadi S.R."/>
            <person name="Johnson M."/>
            <person name="Gangashetty P."/>
            <person name="Hamidou F."/>
            <person name="Sanogo M.D."/>
            <person name="Zwaenepoel A."/>
            <person name="Wallace J."/>
            <person name="Van De Peer Y."/>
            <person name="Van Deynze A."/>
        </authorList>
    </citation>
    <scope>NUCLEOTIDE SEQUENCE</scope>
    <source>
        <tissue evidence="12">Leaves</tissue>
    </source>
</reference>
<name>A0A835EZX2_9POAL</name>